<organism evidence="2 3">
    <name type="scientific">Lentinula raphanica</name>
    <dbReference type="NCBI Taxonomy" id="153919"/>
    <lineage>
        <taxon>Eukaryota</taxon>
        <taxon>Fungi</taxon>
        <taxon>Dikarya</taxon>
        <taxon>Basidiomycota</taxon>
        <taxon>Agaricomycotina</taxon>
        <taxon>Agaricomycetes</taxon>
        <taxon>Agaricomycetidae</taxon>
        <taxon>Agaricales</taxon>
        <taxon>Marasmiineae</taxon>
        <taxon>Omphalotaceae</taxon>
        <taxon>Lentinula</taxon>
    </lineage>
</organism>
<dbReference type="InterPro" id="IPR058913">
    <property type="entry name" value="Integrase_dom_put"/>
</dbReference>
<feature type="domain" description="Integrase core" evidence="1">
    <location>
        <begin position="236"/>
        <end position="322"/>
    </location>
</feature>
<sequence length="442" mass="50726">MILDVRTIYNQRVERSHHGRPNVISWEHTGSAGRPRTIIDPNFLRWAYGRRSTSGIAQFLGVSSRTVRRALLDNDIVSPGLTPFSDSLDNNTAAEIVEETTPGLDSSDAAENVEESIPANLPPEILNAASSIQSSSSSNHLSNMSNDDLDAMIRMLHSHYPTAGIRMLDGMLRRLGHVLRYERIRQSLLRLDPVNRVFDRIRIRRRRYTVPGPNSLWHHDGHHLNLYSSFLLKSSSRSVHNVRIERLWVDVSNSITQPWSNHFSDLELDHNLDIYNPNHIWLLQHLFMDTINHALAFWAESWNNHRITQRDGPSRSPEDMWGFDQLVHGVRGDNLENFSMSDRELEDFGIDWEALEDEDLVQSLRGNYAHEEGASTWLGRHGPPLNLNEVQVDPPEGLMTIEDIEALESLLRQIPRTSVRDHVVDLWRTALTFVRAQYPNDF</sequence>
<proteinExistence type="predicted"/>
<comment type="caution">
    <text evidence="2">The sequence shown here is derived from an EMBL/GenBank/DDBJ whole genome shotgun (WGS) entry which is preliminary data.</text>
</comment>
<reference evidence="2" key="1">
    <citation type="submission" date="2022-08" db="EMBL/GenBank/DDBJ databases">
        <authorList>
            <consortium name="DOE Joint Genome Institute"/>
            <person name="Min B."/>
            <person name="Riley R."/>
            <person name="Sierra-Patev S."/>
            <person name="Naranjo-Ortiz M."/>
            <person name="Looney B."/>
            <person name="Konkel Z."/>
            <person name="Slot J.C."/>
            <person name="Sakamoto Y."/>
            <person name="Steenwyk J.L."/>
            <person name="Rokas A."/>
            <person name="Carro J."/>
            <person name="Camarero S."/>
            <person name="Ferreira P."/>
            <person name="Molpeceres G."/>
            <person name="Ruiz-Duenas F.J."/>
            <person name="Serrano A."/>
            <person name="Henrissat B."/>
            <person name="Drula E."/>
            <person name="Hughes K.W."/>
            <person name="Mata J.L."/>
            <person name="Ishikawa N.K."/>
            <person name="Vargas-Isla R."/>
            <person name="Ushijima S."/>
            <person name="Smith C.A."/>
            <person name="Ahrendt S."/>
            <person name="Andreopoulos W."/>
            <person name="He G."/>
            <person name="Labutti K."/>
            <person name="Lipzen A."/>
            <person name="Ng V."/>
            <person name="Sandor L."/>
            <person name="Barry K."/>
            <person name="Martinez A.T."/>
            <person name="Xiao Y."/>
            <person name="Gibbons J.G."/>
            <person name="Terashima K."/>
            <person name="Hibbett D.S."/>
            <person name="Grigoriev I.V."/>
        </authorList>
    </citation>
    <scope>NUCLEOTIDE SEQUENCE</scope>
    <source>
        <strain evidence="2">TFB9207</strain>
    </source>
</reference>
<evidence type="ECO:0000313" key="2">
    <source>
        <dbReference type="EMBL" id="KAJ3836653.1"/>
    </source>
</evidence>
<dbReference type="EMBL" id="MU806303">
    <property type="protein sequence ID" value="KAJ3836653.1"/>
    <property type="molecule type" value="Genomic_DNA"/>
</dbReference>
<dbReference type="AlphaFoldDB" id="A0AA38P5X1"/>
<dbReference type="PANTHER" id="PTHR46791:SF5">
    <property type="entry name" value="CLR5 DOMAIN-CONTAINING PROTEIN-RELATED"/>
    <property type="match status" value="1"/>
</dbReference>
<dbReference type="Pfam" id="PF24764">
    <property type="entry name" value="rva_4"/>
    <property type="match status" value="1"/>
</dbReference>
<accession>A0AA38P5X1</accession>
<evidence type="ECO:0000259" key="1">
    <source>
        <dbReference type="Pfam" id="PF24764"/>
    </source>
</evidence>
<dbReference type="Proteomes" id="UP001163846">
    <property type="component" value="Unassembled WGS sequence"/>
</dbReference>
<name>A0AA38P5X1_9AGAR</name>
<evidence type="ECO:0000313" key="3">
    <source>
        <dbReference type="Proteomes" id="UP001163846"/>
    </source>
</evidence>
<protein>
    <recommendedName>
        <fullName evidence="1">Integrase core domain-containing protein</fullName>
    </recommendedName>
</protein>
<dbReference type="PANTHER" id="PTHR46791">
    <property type="entry name" value="EXPRESSED PROTEIN"/>
    <property type="match status" value="1"/>
</dbReference>
<keyword evidence="3" id="KW-1185">Reference proteome</keyword>
<gene>
    <name evidence="2" type="ORF">F5878DRAFT_540960</name>
</gene>